<organism evidence="2 3">
    <name type="scientific">Pichia kluyveri</name>
    <name type="common">Yeast</name>
    <dbReference type="NCBI Taxonomy" id="36015"/>
    <lineage>
        <taxon>Eukaryota</taxon>
        <taxon>Fungi</taxon>
        <taxon>Dikarya</taxon>
        <taxon>Ascomycota</taxon>
        <taxon>Saccharomycotina</taxon>
        <taxon>Pichiomycetes</taxon>
        <taxon>Pichiales</taxon>
        <taxon>Pichiaceae</taxon>
        <taxon>Pichia</taxon>
    </lineage>
</organism>
<evidence type="ECO:0000313" key="3">
    <source>
        <dbReference type="Proteomes" id="UP001378960"/>
    </source>
</evidence>
<feature type="compositionally biased region" description="Polar residues" evidence="1">
    <location>
        <begin position="1"/>
        <end position="14"/>
    </location>
</feature>
<feature type="compositionally biased region" description="Low complexity" evidence="1">
    <location>
        <begin position="312"/>
        <end position="321"/>
    </location>
</feature>
<name>A0AAV5RAV0_PICKL</name>
<feature type="compositionally biased region" description="Acidic residues" evidence="1">
    <location>
        <begin position="347"/>
        <end position="374"/>
    </location>
</feature>
<feature type="region of interest" description="Disordered" evidence="1">
    <location>
        <begin position="244"/>
        <end position="286"/>
    </location>
</feature>
<feature type="compositionally biased region" description="Polar residues" evidence="1">
    <location>
        <begin position="322"/>
        <end position="340"/>
    </location>
</feature>
<dbReference type="Proteomes" id="UP001378960">
    <property type="component" value="Unassembled WGS sequence"/>
</dbReference>
<dbReference type="EMBL" id="BTGB01000009">
    <property type="protein sequence ID" value="GMM48558.1"/>
    <property type="molecule type" value="Genomic_DNA"/>
</dbReference>
<keyword evidence="3" id="KW-1185">Reference proteome</keyword>
<dbReference type="AlphaFoldDB" id="A0AAV5RAV0"/>
<feature type="compositionally biased region" description="Polar residues" evidence="1">
    <location>
        <begin position="78"/>
        <end position="102"/>
    </location>
</feature>
<evidence type="ECO:0000256" key="1">
    <source>
        <dbReference type="SAM" id="MobiDB-lite"/>
    </source>
</evidence>
<feature type="compositionally biased region" description="Low complexity" evidence="1">
    <location>
        <begin position="55"/>
        <end position="70"/>
    </location>
</feature>
<feature type="compositionally biased region" description="Polar residues" evidence="1">
    <location>
        <begin position="380"/>
        <end position="401"/>
    </location>
</feature>
<feature type="region of interest" description="Disordered" evidence="1">
    <location>
        <begin position="1"/>
        <end position="102"/>
    </location>
</feature>
<proteinExistence type="predicted"/>
<feature type="compositionally biased region" description="Low complexity" evidence="1">
    <location>
        <begin position="402"/>
        <end position="433"/>
    </location>
</feature>
<comment type="caution">
    <text evidence="2">The sequence shown here is derived from an EMBL/GenBank/DDBJ whole genome shotgun (WGS) entry which is preliminary data.</text>
</comment>
<sequence>MPETTQSNSLTGPSLDSIHSKTDKCDISLSHAPKQSHVISNEHYKKDTLPQETRSNSNSNKSPSKFTPSPLSLPKRFSLSSVKDSNNNKSIHPTTNQNTSQNIHPNQSFPHNFQQPLYPIQQIPLSTQRDQSNPMLHYQQMFYNPQTGSMMSLPVAQSSQSQNQPQVMYMVPSNHPIQSINQHHPQHAHLIQQHSPHVPPQQQHIHHAPVSQLVYMKTASGQLIPVLTPVSSVNNIPSFPIISPNSKINKNNNNNNNFTQPSNKRQKTSDSSSSSISQSAERLQRQQIQLQLQRNPNINKLADSSNISDIYNVENNNNNENGPKSTTSLGRNNENVQIIKNDSKNGEDDDLVAEGDGDEDDDEDDDDEDANIDQDDNKNSNKLHQVTDNNNISKSQVVSKETPTSIVSSTSPLSSANSVISNDSTSSSKSSKKITGTLTIGSFTYKYSQTLSNNPTKDRELFDRLAENAWKTCMSKR</sequence>
<reference evidence="2 3" key="1">
    <citation type="journal article" date="2023" name="Elife">
        <title>Identification of key yeast species and microbe-microbe interactions impacting larval growth of Drosophila in the wild.</title>
        <authorList>
            <person name="Mure A."/>
            <person name="Sugiura Y."/>
            <person name="Maeda R."/>
            <person name="Honda K."/>
            <person name="Sakurai N."/>
            <person name="Takahashi Y."/>
            <person name="Watada M."/>
            <person name="Katoh T."/>
            <person name="Gotoh A."/>
            <person name="Gotoh Y."/>
            <person name="Taniguchi I."/>
            <person name="Nakamura K."/>
            <person name="Hayashi T."/>
            <person name="Katayama T."/>
            <person name="Uemura T."/>
            <person name="Hattori Y."/>
        </authorList>
    </citation>
    <scope>NUCLEOTIDE SEQUENCE [LARGE SCALE GENOMIC DNA]</scope>
    <source>
        <strain evidence="2 3">PK-24</strain>
    </source>
</reference>
<feature type="compositionally biased region" description="Basic and acidic residues" evidence="1">
    <location>
        <begin position="40"/>
        <end position="49"/>
    </location>
</feature>
<accession>A0AAV5RAV0</accession>
<gene>
    <name evidence="2" type="ORF">DAPK24_051560</name>
</gene>
<protein>
    <submittedName>
        <fullName evidence="2">Uncharacterized protein</fullName>
    </submittedName>
</protein>
<evidence type="ECO:0000313" key="2">
    <source>
        <dbReference type="EMBL" id="GMM48558.1"/>
    </source>
</evidence>
<feature type="region of interest" description="Disordered" evidence="1">
    <location>
        <begin position="312"/>
        <end position="433"/>
    </location>
</feature>